<feature type="region of interest" description="Disordered" evidence="1">
    <location>
        <begin position="172"/>
        <end position="196"/>
    </location>
</feature>
<feature type="compositionally biased region" description="Polar residues" evidence="1">
    <location>
        <begin position="150"/>
        <end position="159"/>
    </location>
</feature>
<dbReference type="Proteomes" id="UP000789901">
    <property type="component" value="Unassembled WGS sequence"/>
</dbReference>
<protein>
    <submittedName>
        <fullName evidence="2">40272_t:CDS:1</fullName>
    </submittedName>
</protein>
<evidence type="ECO:0000256" key="1">
    <source>
        <dbReference type="SAM" id="MobiDB-lite"/>
    </source>
</evidence>
<feature type="region of interest" description="Disordered" evidence="1">
    <location>
        <begin position="139"/>
        <end position="159"/>
    </location>
</feature>
<evidence type="ECO:0000313" key="2">
    <source>
        <dbReference type="EMBL" id="CAG8817653.1"/>
    </source>
</evidence>
<sequence>KEDPGASRQEERAIRKEPINTYMKVKKKNKLKKGETAGMNATLELEDLVVNLIKDFFKDRESMFECCRTSTKMRLVNNIDILTEKEMLDYTCELWIEKVKKFQRIAKQDRKNIEEPNGRTVKVNDINERYETKYEKIAEENDKNEDESANIDNSNSKTIVDNEKKNGIINLWNRRKSDQTKNKNSGNAPSEGSDAETMDNKIIDHLFDPVESVFLKTMVTKLESGVNSYLNDYLPPGTLFIFM</sequence>
<evidence type="ECO:0000313" key="3">
    <source>
        <dbReference type="Proteomes" id="UP000789901"/>
    </source>
</evidence>
<accession>A0ABN7W5X2</accession>
<comment type="caution">
    <text evidence="2">The sequence shown here is derived from an EMBL/GenBank/DDBJ whole genome shotgun (WGS) entry which is preliminary data.</text>
</comment>
<gene>
    <name evidence="2" type="ORF">GMARGA_LOCUS26860</name>
</gene>
<proteinExistence type="predicted"/>
<feature type="non-terminal residue" evidence="2">
    <location>
        <position position="1"/>
    </location>
</feature>
<organism evidence="2 3">
    <name type="scientific">Gigaspora margarita</name>
    <dbReference type="NCBI Taxonomy" id="4874"/>
    <lineage>
        <taxon>Eukaryota</taxon>
        <taxon>Fungi</taxon>
        <taxon>Fungi incertae sedis</taxon>
        <taxon>Mucoromycota</taxon>
        <taxon>Glomeromycotina</taxon>
        <taxon>Glomeromycetes</taxon>
        <taxon>Diversisporales</taxon>
        <taxon>Gigasporaceae</taxon>
        <taxon>Gigaspora</taxon>
    </lineage>
</organism>
<feature type="non-terminal residue" evidence="2">
    <location>
        <position position="243"/>
    </location>
</feature>
<keyword evidence="3" id="KW-1185">Reference proteome</keyword>
<reference evidence="2 3" key="1">
    <citation type="submission" date="2021-06" db="EMBL/GenBank/DDBJ databases">
        <authorList>
            <person name="Kallberg Y."/>
            <person name="Tangrot J."/>
            <person name="Rosling A."/>
        </authorList>
    </citation>
    <scope>NUCLEOTIDE SEQUENCE [LARGE SCALE GENOMIC DNA]</scope>
    <source>
        <strain evidence="2 3">120-4 pot B 10/14</strain>
    </source>
</reference>
<dbReference type="EMBL" id="CAJVQB010031958">
    <property type="protein sequence ID" value="CAG8817653.1"/>
    <property type="molecule type" value="Genomic_DNA"/>
</dbReference>
<name>A0ABN7W5X2_GIGMA</name>